<gene>
    <name evidence="6" type="ORF">MNVI_24690</name>
</gene>
<dbReference type="PANTHER" id="PTHR46233">
    <property type="entry name" value="HYDROXYACYLGLUTATHIONE HYDROLASE GLOC"/>
    <property type="match status" value="1"/>
</dbReference>
<feature type="domain" description="Metallo-beta-lactamase" evidence="5">
    <location>
        <begin position="48"/>
        <end position="223"/>
    </location>
</feature>
<evidence type="ECO:0000313" key="6">
    <source>
        <dbReference type="EMBL" id="BBY07151.1"/>
    </source>
</evidence>
<evidence type="ECO:0000259" key="5">
    <source>
        <dbReference type="SMART" id="SM00849"/>
    </source>
</evidence>
<dbReference type="SUPFAM" id="SSF56281">
    <property type="entry name" value="Metallo-hydrolase/oxidoreductase"/>
    <property type="match status" value="1"/>
</dbReference>
<dbReference type="KEGG" id="mnv:MNVI_24690"/>
<dbReference type="CDD" id="cd16275">
    <property type="entry name" value="BaeB-like_MBL-fold"/>
    <property type="match status" value="1"/>
</dbReference>
<organism evidence="6 7">
    <name type="scientific">Mycobacterium noviomagense</name>
    <dbReference type="NCBI Taxonomy" id="459858"/>
    <lineage>
        <taxon>Bacteria</taxon>
        <taxon>Bacillati</taxon>
        <taxon>Actinomycetota</taxon>
        <taxon>Actinomycetes</taxon>
        <taxon>Mycobacteriales</taxon>
        <taxon>Mycobacteriaceae</taxon>
        <taxon>Mycobacterium</taxon>
    </lineage>
</organism>
<proteinExistence type="predicted"/>
<evidence type="ECO:0000256" key="1">
    <source>
        <dbReference type="ARBA" id="ARBA00001947"/>
    </source>
</evidence>
<dbReference type="GO" id="GO:0016787">
    <property type="term" value="F:hydrolase activity"/>
    <property type="evidence" value="ECO:0007669"/>
    <property type="project" value="UniProtKB-KW"/>
</dbReference>
<dbReference type="Gene3D" id="3.60.15.10">
    <property type="entry name" value="Ribonuclease Z/Hydroxyacylglutathione hydrolase-like"/>
    <property type="match status" value="1"/>
</dbReference>
<reference evidence="6 7" key="1">
    <citation type="journal article" date="2019" name="Emerg. Microbes Infect.">
        <title>Comprehensive subspecies identification of 175 nontuberculous mycobacteria species based on 7547 genomic profiles.</title>
        <authorList>
            <person name="Matsumoto Y."/>
            <person name="Kinjo T."/>
            <person name="Motooka D."/>
            <person name="Nabeya D."/>
            <person name="Jung N."/>
            <person name="Uechi K."/>
            <person name="Horii T."/>
            <person name="Iida T."/>
            <person name="Fujita J."/>
            <person name="Nakamura S."/>
        </authorList>
    </citation>
    <scope>NUCLEOTIDE SEQUENCE [LARGE SCALE GENOMIC DNA]</scope>
    <source>
        <strain evidence="6 7">JCM 16367</strain>
    </source>
</reference>
<evidence type="ECO:0000256" key="2">
    <source>
        <dbReference type="ARBA" id="ARBA00022723"/>
    </source>
</evidence>
<dbReference type="AlphaFoldDB" id="A0A7I7PF22"/>
<accession>A0A7I7PF22</accession>
<dbReference type="Proteomes" id="UP000466894">
    <property type="component" value="Chromosome"/>
</dbReference>
<dbReference type="InterPro" id="IPR051453">
    <property type="entry name" value="MBL_Glyoxalase_II"/>
</dbReference>
<evidence type="ECO:0000256" key="4">
    <source>
        <dbReference type="ARBA" id="ARBA00022833"/>
    </source>
</evidence>
<comment type="cofactor">
    <cofactor evidence="1">
        <name>Zn(2+)</name>
        <dbReference type="ChEBI" id="CHEBI:29105"/>
    </cofactor>
</comment>
<evidence type="ECO:0000313" key="7">
    <source>
        <dbReference type="Proteomes" id="UP000466894"/>
    </source>
</evidence>
<protein>
    <submittedName>
        <fullName evidence="6">Glyoxalase II</fullName>
    </submittedName>
</protein>
<keyword evidence="2" id="KW-0479">Metal-binding</keyword>
<evidence type="ECO:0000256" key="3">
    <source>
        <dbReference type="ARBA" id="ARBA00022801"/>
    </source>
</evidence>
<dbReference type="PANTHER" id="PTHR46233:SF3">
    <property type="entry name" value="HYDROXYACYLGLUTATHIONE HYDROLASE GLOC"/>
    <property type="match status" value="1"/>
</dbReference>
<keyword evidence="4" id="KW-0862">Zinc</keyword>
<name>A0A7I7PF22_9MYCO</name>
<dbReference type="InterPro" id="IPR036866">
    <property type="entry name" value="RibonucZ/Hydroxyglut_hydro"/>
</dbReference>
<dbReference type="Pfam" id="PF00753">
    <property type="entry name" value="Lactamase_B"/>
    <property type="match status" value="1"/>
</dbReference>
<keyword evidence="3" id="KW-0378">Hydrolase</keyword>
<dbReference type="SMART" id="SM00849">
    <property type="entry name" value="Lactamase_B"/>
    <property type="match status" value="1"/>
</dbReference>
<dbReference type="InterPro" id="IPR001279">
    <property type="entry name" value="Metallo-B-lactamas"/>
</dbReference>
<dbReference type="EMBL" id="AP022583">
    <property type="protein sequence ID" value="BBY07151.1"/>
    <property type="molecule type" value="Genomic_DNA"/>
</dbReference>
<dbReference type="GO" id="GO:0046872">
    <property type="term" value="F:metal ion binding"/>
    <property type="evidence" value="ECO:0007669"/>
    <property type="project" value="UniProtKB-KW"/>
</dbReference>
<sequence>MANNRGDFSYHPASPNLEDVPDTDRLYFRQLLSGRDFAPGDMFAMQMRNFAYLIGDRQTGDCLVVDPAYAAGDLVDALEADGMHLSGVLVTHHHPDHVGGTMMGFQLKGLAELLERTSVPVHVNTHEALWVSRVTGISMSDLTEHFHGDKVQIGDIEIELLHTPGHTPGSQCFLLDGRLVAGDTLFLEGCGRTDFPGGDSDEMYRSLQQLAKLPGDPTVFPGHWYSAEPSASLSEVKRSNYVYRASNLEQWRMLMGG</sequence>